<dbReference type="InterPro" id="IPR019815">
    <property type="entry name" value="Translation_initiation_fac_3_C"/>
</dbReference>
<keyword evidence="2" id="KW-0396">Initiation factor</keyword>
<feature type="domain" description="Translation initiation factor 3 N-terminal" evidence="6">
    <location>
        <begin position="76"/>
        <end position="143"/>
    </location>
</feature>
<evidence type="ECO:0000256" key="3">
    <source>
        <dbReference type="ARBA" id="ARBA00022917"/>
    </source>
</evidence>
<dbReference type="PANTHER" id="PTHR10938">
    <property type="entry name" value="TRANSLATION INITIATION FACTOR IF-3"/>
    <property type="match status" value="1"/>
</dbReference>
<evidence type="ECO:0000256" key="2">
    <source>
        <dbReference type="ARBA" id="ARBA00022540"/>
    </source>
</evidence>
<dbReference type="PANTHER" id="PTHR10938:SF0">
    <property type="entry name" value="TRANSLATION INITIATION FACTOR IF-3, MITOCHONDRIAL"/>
    <property type="match status" value="1"/>
</dbReference>
<keyword evidence="3" id="KW-0648">Protein biosynthesis</keyword>
<reference evidence="7" key="1">
    <citation type="submission" date="2021-06" db="EMBL/GenBank/DDBJ databases">
        <authorList>
            <person name="Kallberg Y."/>
            <person name="Tangrot J."/>
            <person name="Rosling A."/>
        </authorList>
    </citation>
    <scope>NUCLEOTIDE SEQUENCE</scope>
    <source>
        <strain evidence="7">AZ414A</strain>
    </source>
</reference>
<dbReference type="AlphaFoldDB" id="A0A9N8VLD2"/>
<dbReference type="SUPFAM" id="SSF54364">
    <property type="entry name" value="Translation initiation factor IF3, N-terminal domain"/>
    <property type="match status" value="1"/>
</dbReference>
<evidence type="ECO:0000313" key="7">
    <source>
        <dbReference type="EMBL" id="CAG8458989.1"/>
    </source>
</evidence>
<evidence type="ECO:0000259" key="5">
    <source>
        <dbReference type="Pfam" id="PF00707"/>
    </source>
</evidence>
<dbReference type="Pfam" id="PF00707">
    <property type="entry name" value="IF3_C"/>
    <property type="match status" value="1"/>
</dbReference>
<accession>A0A9N8VLD2</accession>
<dbReference type="GO" id="GO:0003743">
    <property type="term" value="F:translation initiation factor activity"/>
    <property type="evidence" value="ECO:0007669"/>
    <property type="project" value="UniProtKB-KW"/>
</dbReference>
<comment type="caution">
    <text evidence="7">The sequence shown here is derived from an EMBL/GenBank/DDBJ whole genome shotgun (WGS) entry which is preliminary data.</text>
</comment>
<protein>
    <submittedName>
        <fullName evidence="7">854_t:CDS:1</fullName>
    </submittedName>
</protein>
<dbReference type="Pfam" id="PF05198">
    <property type="entry name" value="IF3_N"/>
    <property type="match status" value="1"/>
</dbReference>
<dbReference type="InterPro" id="IPR001288">
    <property type="entry name" value="Translation_initiation_fac_3"/>
</dbReference>
<evidence type="ECO:0000256" key="4">
    <source>
        <dbReference type="SAM" id="MobiDB-lite"/>
    </source>
</evidence>
<comment type="similarity">
    <text evidence="1">Belongs to the IF-3 family.</text>
</comment>
<feature type="region of interest" description="Disordered" evidence="4">
    <location>
        <begin position="255"/>
        <end position="417"/>
    </location>
</feature>
<dbReference type="GO" id="GO:0005739">
    <property type="term" value="C:mitochondrion"/>
    <property type="evidence" value="ECO:0007669"/>
    <property type="project" value="TreeGrafter"/>
</dbReference>
<dbReference type="Gene3D" id="3.30.110.10">
    <property type="entry name" value="Translation initiation factor 3 (IF-3), C-terminal domain"/>
    <property type="match status" value="1"/>
</dbReference>
<organism evidence="7 8">
    <name type="scientific">Diversispora eburnea</name>
    <dbReference type="NCBI Taxonomy" id="1213867"/>
    <lineage>
        <taxon>Eukaryota</taxon>
        <taxon>Fungi</taxon>
        <taxon>Fungi incertae sedis</taxon>
        <taxon>Mucoromycota</taxon>
        <taxon>Glomeromycotina</taxon>
        <taxon>Glomeromycetes</taxon>
        <taxon>Diversisporales</taxon>
        <taxon>Diversisporaceae</taxon>
        <taxon>Diversispora</taxon>
    </lineage>
</organism>
<dbReference type="InterPro" id="IPR019814">
    <property type="entry name" value="Translation_initiation_fac_3_N"/>
</dbReference>
<dbReference type="InterPro" id="IPR036787">
    <property type="entry name" value="T_IF-3_N_sf"/>
</dbReference>
<dbReference type="NCBIfam" id="TIGR00168">
    <property type="entry name" value="infC"/>
    <property type="match status" value="1"/>
</dbReference>
<proteinExistence type="inferred from homology"/>
<evidence type="ECO:0000256" key="1">
    <source>
        <dbReference type="ARBA" id="ARBA00005439"/>
    </source>
</evidence>
<dbReference type="OrthoDB" id="21573at2759"/>
<dbReference type="InterPro" id="IPR036788">
    <property type="entry name" value="T_IF-3_C_sf"/>
</dbReference>
<dbReference type="SUPFAM" id="SSF55200">
    <property type="entry name" value="Translation initiation factor IF3, C-terminal domain"/>
    <property type="match status" value="1"/>
</dbReference>
<dbReference type="Proteomes" id="UP000789706">
    <property type="component" value="Unassembled WGS sequence"/>
</dbReference>
<gene>
    <name evidence="7" type="ORF">DEBURN_LOCUS2574</name>
</gene>
<dbReference type="GO" id="GO:0070124">
    <property type="term" value="P:mitochondrial translational initiation"/>
    <property type="evidence" value="ECO:0007669"/>
    <property type="project" value="TreeGrafter"/>
</dbReference>
<sequence>MNRRTFLVHLTFINSYLSSRSLSSLPGLNVYTFHKKFKSFSNTHNNGFKNIDFQSRFFSNSRNINVANSQLQKPRINGEIEHAFIKLVDVDGKLQGVKKLETVLQTFDKNVLMLVEVDRRVNPPVCKLMPKKTFYKKKKEAKEREKERPVKPNTKELQIHWKVEEKDLRFMLKRAKEWLNKRYNVSITISYKGLQKKRWEQNKSLLDTIYNELTPYTKEIKEPKWIGTTVHADMVGKGINDSSDDDLKEKRILRPTMNSEEKSPLLPSRSPIGRENLDWKKRERPLKISQPSISEEQRPLISRDKIDRIGDSRSPSKQLMGRDNSEWMSDERPPSRQLMSRDNLERMSDERPPIRSSLMGRENLNERPPLRSTLRPTLMDRGNMGERPPLISRENIDERLSLMGRENRENMERMDFE</sequence>
<feature type="domain" description="Translation initiation factor 3 C-terminal" evidence="5">
    <location>
        <begin position="153"/>
        <end position="230"/>
    </location>
</feature>
<evidence type="ECO:0000259" key="6">
    <source>
        <dbReference type="Pfam" id="PF05198"/>
    </source>
</evidence>
<name>A0A9N8VLD2_9GLOM</name>
<dbReference type="Gene3D" id="3.10.20.80">
    <property type="entry name" value="Translation initiation factor 3 (IF-3), N-terminal domain"/>
    <property type="match status" value="1"/>
</dbReference>
<dbReference type="GO" id="GO:0032790">
    <property type="term" value="P:ribosome disassembly"/>
    <property type="evidence" value="ECO:0007669"/>
    <property type="project" value="TreeGrafter"/>
</dbReference>
<feature type="compositionally biased region" description="Basic and acidic residues" evidence="4">
    <location>
        <begin position="323"/>
        <end position="334"/>
    </location>
</feature>
<feature type="compositionally biased region" description="Basic and acidic residues" evidence="4">
    <location>
        <begin position="342"/>
        <end position="353"/>
    </location>
</feature>
<feature type="compositionally biased region" description="Basic and acidic residues" evidence="4">
    <location>
        <begin position="394"/>
        <end position="417"/>
    </location>
</feature>
<evidence type="ECO:0000313" key="8">
    <source>
        <dbReference type="Proteomes" id="UP000789706"/>
    </source>
</evidence>
<keyword evidence="8" id="KW-1185">Reference proteome</keyword>
<dbReference type="EMBL" id="CAJVPK010000143">
    <property type="protein sequence ID" value="CAG8458989.1"/>
    <property type="molecule type" value="Genomic_DNA"/>
</dbReference>
<feature type="compositionally biased region" description="Basic and acidic residues" evidence="4">
    <location>
        <begin position="295"/>
        <end position="311"/>
    </location>
</feature>
<dbReference type="GO" id="GO:0043022">
    <property type="term" value="F:ribosome binding"/>
    <property type="evidence" value="ECO:0007669"/>
    <property type="project" value="TreeGrafter"/>
</dbReference>